<gene>
    <name evidence="12" type="ORF">SAMN04487818_102290</name>
</gene>
<evidence type="ECO:0000256" key="2">
    <source>
        <dbReference type="ARBA" id="ARBA00022475"/>
    </source>
</evidence>
<evidence type="ECO:0000256" key="9">
    <source>
        <dbReference type="SAM" id="MobiDB-lite"/>
    </source>
</evidence>
<feature type="transmembrane region" description="Helical" evidence="10">
    <location>
        <begin position="1559"/>
        <end position="1580"/>
    </location>
</feature>
<dbReference type="GO" id="GO:0005524">
    <property type="term" value="F:ATP binding"/>
    <property type="evidence" value="ECO:0007669"/>
    <property type="project" value="UniProtKB-KW"/>
</dbReference>
<proteinExistence type="predicted"/>
<name>A0A1H9MR00_9PSEU</name>
<feature type="transmembrane region" description="Helical" evidence="10">
    <location>
        <begin position="1527"/>
        <end position="1547"/>
    </location>
</feature>
<keyword evidence="2" id="KW-1003">Cell membrane</keyword>
<dbReference type="InterPro" id="IPR014018">
    <property type="entry name" value="SecA_motor_DEAD"/>
</dbReference>
<keyword evidence="10" id="KW-0812">Transmembrane</keyword>
<evidence type="ECO:0000313" key="12">
    <source>
        <dbReference type="EMBL" id="SER26144.1"/>
    </source>
</evidence>
<keyword evidence="7" id="KW-0811">Translocation</keyword>
<keyword evidence="6" id="KW-1278">Translocase</keyword>
<feature type="transmembrane region" description="Helical" evidence="10">
    <location>
        <begin position="1231"/>
        <end position="1254"/>
    </location>
</feature>
<evidence type="ECO:0000256" key="3">
    <source>
        <dbReference type="ARBA" id="ARBA00022741"/>
    </source>
</evidence>
<dbReference type="InterPro" id="IPR011115">
    <property type="entry name" value="SecA_DEAD"/>
</dbReference>
<evidence type="ECO:0000256" key="8">
    <source>
        <dbReference type="ARBA" id="ARBA00023136"/>
    </source>
</evidence>
<evidence type="ECO:0000256" key="10">
    <source>
        <dbReference type="SAM" id="Phobius"/>
    </source>
</evidence>
<dbReference type="Pfam" id="PF07517">
    <property type="entry name" value="SecA_DEAD"/>
    <property type="match status" value="1"/>
</dbReference>
<dbReference type="SMART" id="SM00957">
    <property type="entry name" value="SecA_DEAD"/>
    <property type="match status" value="1"/>
</dbReference>
<dbReference type="RefSeq" id="WP_177215446.1">
    <property type="nucleotide sequence ID" value="NZ_FOGI01000002.1"/>
</dbReference>
<feature type="region of interest" description="Disordered" evidence="9">
    <location>
        <begin position="1080"/>
        <end position="1110"/>
    </location>
</feature>
<dbReference type="GO" id="GO:0006605">
    <property type="term" value="P:protein targeting"/>
    <property type="evidence" value="ECO:0007669"/>
    <property type="project" value="InterPro"/>
</dbReference>
<dbReference type="SUPFAM" id="SSF52540">
    <property type="entry name" value="P-loop containing nucleoside triphosphate hydrolases"/>
    <property type="match status" value="2"/>
</dbReference>
<dbReference type="InterPro" id="IPR044722">
    <property type="entry name" value="SecA_SF2_C"/>
</dbReference>
<feature type="transmembrane region" description="Helical" evidence="10">
    <location>
        <begin position="1334"/>
        <end position="1353"/>
    </location>
</feature>
<dbReference type="GO" id="GO:0017038">
    <property type="term" value="P:protein import"/>
    <property type="evidence" value="ECO:0007669"/>
    <property type="project" value="InterPro"/>
</dbReference>
<feature type="transmembrane region" description="Helical" evidence="10">
    <location>
        <begin position="1620"/>
        <end position="1640"/>
    </location>
</feature>
<feature type="region of interest" description="Disordered" evidence="9">
    <location>
        <begin position="924"/>
        <end position="945"/>
    </location>
</feature>
<dbReference type="PANTHER" id="PTHR30612:SF0">
    <property type="entry name" value="CHLOROPLAST PROTEIN-TRANSPORTING ATPASE"/>
    <property type="match status" value="1"/>
</dbReference>
<keyword evidence="4" id="KW-0067">ATP-binding</keyword>
<evidence type="ECO:0000256" key="6">
    <source>
        <dbReference type="ARBA" id="ARBA00022967"/>
    </source>
</evidence>
<keyword evidence="3" id="KW-0547">Nucleotide-binding</keyword>
<reference evidence="13" key="1">
    <citation type="submission" date="2016-10" db="EMBL/GenBank/DDBJ databases">
        <authorList>
            <person name="Varghese N."/>
            <person name="Submissions S."/>
        </authorList>
    </citation>
    <scope>NUCLEOTIDE SEQUENCE [LARGE SCALE GENOMIC DNA]</scope>
    <source>
        <strain evidence="13">DSM 44260</strain>
    </source>
</reference>
<feature type="compositionally biased region" description="Pro residues" evidence="9">
    <location>
        <begin position="1086"/>
        <end position="1102"/>
    </location>
</feature>
<feature type="transmembrane region" description="Helical" evidence="10">
    <location>
        <begin position="1274"/>
        <end position="1298"/>
    </location>
</feature>
<feature type="transmembrane region" description="Helical" evidence="10">
    <location>
        <begin position="1438"/>
        <end position="1457"/>
    </location>
</feature>
<feature type="domain" description="SecA family profile" evidence="11">
    <location>
        <begin position="1"/>
        <end position="603"/>
    </location>
</feature>
<dbReference type="EMBL" id="FOGI01000002">
    <property type="protein sequence ID" value="SER26144.1"/>
    <property type="molecule type" value="Genomic_DNA"/>
</dbReference>
<dbReference type="PANTHER" id="PTHR30612">
    <property type="entry name" value="SECA INNER MEMBRANE COMPONENT OF SEC PROTEIN SECRETION SYSTEM"/>
    <property type="match status" value="1"/>
</dbReference>
<dbReference type="InterPro" id="IPR027417">
    <property type="entry name" value="P-loop_NTPase"/>
</dbReference>
<evidence type="ECO:0000256" key="7">
    <source>
        <dbReference type="ARBA" id="ARBA00023010"/>
    </source>
</evidence>
<keyword evidence="8 10" id="KW-0472">Membrane</keyword>
<dbReference type="PROSITE" id="PS51196">
    <property type="entry name" value="SECA_MOTOR_DEAD"/>
    <property type="match status" value="1"/>
</dbReference>
<dbReference type="InterPro" id="IPR000185">
    <property type="entry name" value="SecA"/>
</dbReference>
<dbReference type="Gene3D" id="3.40.50.300">
    <property type="entry name" value="P-loop containing nucleotide triphosphate hydrolases"/>
    <property type="match status" value="2"/>
</dbReference>
<organism evidence="12 13">
    <name type="scientific">Actinokineospora terrae</name>
    <dbReference type="NCBI Taxonomy" id="155974"/>
    <lineage>
        <taxon>Bacteria</taxon>
        <taxon>Bacillati</taxon>
        <taxon>Actinomycetota</taxon>
        <taxon>Actinomycetes</taxon>
        <taxon>Pseudonocardiales</taxon>
        <taxon>Pseudonocardiaceae</taxon>
        <taxon>Actinokineospora</taxon>
    </lineage>
</organism>
<dbReference type="Proteomes" id="UP000199051">
    <property type="component" value="Unassembled WGS sequence"/>
</dbReference>
<evidence type="ECO:0000256" key="1">
    <source>
        <dbReference type="ARBA" id="ARBA00022448"/>
    </source>
</evidence>
<feature type="transmembrane region" description="Helical" evidence="10">
    <location>
        <begin position="1463"/>
        <end position="1489"/>
    </location>
</feature>
<dbReference type="GO" id="GO:0016020">
    <property type="term" value="C:membrane"/>
    <property type="evidence" value="ECO:0007669"/>
    <property type="project" value="InterPro"/>
</dbReference>
<evidence type="ECO:0000256" key="4">
    <source>
        <dbReference type="ARBA" id="ARBA00022840"/>
    </source>
</evidence>
<keyword evidence="1" id="KW-0813">Transport</keyword>
<feature type="transmembrane region" description="Helical" evidence="10">
    <location>
        <begin position="1365"/>
        <end position="1382"/>
    </location>
</feature>
<dbReference type="GO" id="GO:0006886">
    <property type="term" value="P:intracellular protein transport"/>
    <property type="evidence" value="ECO:0007669"/>
    <property type="project" value="InterPro"/>
</dbReference>
<evidence type="ECO:0000259" key="11">
    <source>
        <dbReference type="PROSITE" id="PS51196"/>
    </source>
</evidence>
<keyword evidence="10" id="KW-1133">Transmembrane helix</keyword>
<keyword evidence="5" id="KW-0653">Protein transport</keyword>
<keyword evidence="13" id="KW-1185">Reference proteome</keyword>
<feature type="transmembrane region" description="Helical" evidence="10">
    <location>
        <begin position="1388"/>
        <end position="1408"/>
    </location>
</feature>
<evidence type="ECO:0000256" key="5">
    <source>
        <dbReference type="ARBA" id="ARBA00022927"/>
    </source>
</evidence>
<sequence length="1652" mass="178614">MKAEGLVTRLVASVVYRKIGASVRRVRELREGYAELPDDKVIGAVRAMLDTPKVGRGVADDLDVTRLMGYEVGEAEVEAVALACECFTRFPPAPLERGAQPHEQQVLAALYLVGGALVQMDTGEGKTFALMFAAVALLREHRQVVIITANPYLAARDAAACGSYLGALGVSTGLVLPERYPTEDWPGWDASVVYTTTEMYLFTVMESDMAALSRDRDTTDAAVLLDEADSVLLEKASCQASKTRTVAPHLKDWRIALDVAARLRPEHVEVTPGEVQAVLTPAGEIEVDRQVSPSAADEGPLVLLRDVELAYAALHLAVEGHDYQVNDGALEPLDAGSGWPVLFSAPGWAAPLAKHLGVLPRATTRTMHIVDGIDVLARGPHVAGASGTLIGEALEYLLMLSIPVVAIEPRVPRRQRDLPDRYFPTAATAAAHVVRTAREHVPTRPVLVLTGSTKDAALIAAELAATAPAGVEVRYATAETVAGERMFADAGRPGVAVVSTRAAGRGVDIRLDEAARRGGGVLLIMVGHAVERRVDRQMLGRVGRSGDEYSAYFVNSLEDPLMRSLSIPLRSVWDGAGDTGLTGPHITRGLASLQRVRRRARLQEFAFKVNRSRADADGHLFISRWYRNLQSSGTPTQVGTDFVAALTSAVAERLVPQFGDGVLSAEQARSVAQLVATLTGVPDAAPAVEVSLTGQERDEALRRVERGLADLLVEPLARNESVCRERDRFQGGEVRRVIGPRVRRMLVAMTARLVDSALDDPTPDGWARLRRWYPVRIPADVVTRPAAGWDEPGRARAHEVYREQALAYYASREAAVESRFGPLGTRAVEWSLLRDAADAWTEWTTANAPAVWVPWFVEFYLRFVLLYLRDLDGPDLSAVIRAATPRWHEADEQWPLPLDHSPAVAAIEPAAAEQGTDAGCSVLVDPAGGPDNPEAPARTEDVEPLPPAESYDEWLAETRELFVRAGNAMRAATPEQAVGDWADTEEFLARVATAAAPRRTTRSIAYESIAAVPESYLSDALRRIHQVRNRHLSQAKNEYAYREARQDAAVEAEGRLIEQVYRNLLRAGDPDGLDDLFAGREHPVDTPAPRPDPGWRVAPPPTGATTPRSDAVPVDRAGVVLYFVDALVAREGDRVPPREQLLPALDAILDECPLETLGDPARVRTAVDRWVHSEQRRKLAPWRRRALDRCVREFLDFLFERGLAARRPRGLRASATAALRRFASRFTSTKGVMGLAAAFGVLALSGVLSAFTIAEPVALPAGLDLLDRLLTGGLLAEGNALGVAIIPMVLAVVLPWTLHGVESLRGQHGIERATFIVLLVLVEAWTFWRVDGPLSAVGVVLATGFAAVTLRNLAWLAENMIQLRVLAGIVAICVATTVPAYLSGPGGALVVPAVTAVSVLLQVVTTRVRRDGVRVKSLVVDGEQGDVVRTERRVAIRLTWQAYGPALAAAWLTGWAFDGVEPAAAAAVRVVVYAVVLVVFAMAVAKSATGLEHWQRRMRAADQEYLPTRAAPTLDTRLRLLRRRIRLREIALAAVITGVPLVALAGTPGLVPPAGLTPVLLALTCTTLAVVLVDFAAVFLRSAAAVLGVSGAAMSSVGDGEDPELKEGVRYVLKRTARKLSIALFAFLALKQVSDVLSVWELVGDLWKWFTG</sequence>
<dbReference type="Gene3D" id="3.90.1440.10">
    <property type="entry name" value="SecA, preprotein cross-linking domain"/>
    <property type="match status" value="1"/>
</dbReference>
<dbReference type="STRING" id="155974.SAMN04487818_102290"/>
<evidence type="ECO:0000313" key="13">
    <source>
        <dbReference type="Proteomes" id="UP000199051"/>
    </source>
</evidence>
<protein>
    <submittedName>
        <fullName evidence="12">SecA DEAD-like domain-containing protein</fullName>
    </submittedName>
</protein>
<dbReference type="Pfam" id="PF21090">
    <property type="entry name" value="P-loop_SecA"/>
    <property type="match status" value="2"/>
</dbReference>
<accession>A0A1H9MR00</accession>